<evidence type="ECO:0000313" key="3">
    <source>
        <dbReference type="EMBL" id="CAD9564252.1"/>
    </source>
</evidence>
<dbReference type="EMBL" id="HBGY01007088">
    <property type="protein sequence ID" value="CAD9564252.1"/>
    <property type="molecule type" value="Transcribed_RNA"/>
</dbReference>
<feature type="compositionally biased region" description="Low complexity" evidence="1">
    <location>
        <begin position="1"/>
        <end position="13"/>
    </location>
</feature>
<evidence type="ECO:0000259" key="2">
    <source>
        <dbReference type="Pfam" id="PF05347"/>
    </source>
</evidence>
<sequence>MSSRQAASVVSSRLGTRAARQRQRRQLDESNIPSLKEFMHRSRVIKQYRSYLRAIRCIPEDDAWREQVAREIRDSFRLKATETDKLSVTMAVTDGDRKLVQLQSMVGYQQKNDVNDSGDNDSWLNIVDEGDQRGRVGMQWPWETDGSSKDNS</sequence>
<organism evidence="3">
    <name type="scientific">Leptocylindrus danicus</name>
    <dbReference type="NCBI Taxonomy" id="163516"/>
    <lineage>
        <taxon>Eukaryota</taxon>
        <taxon>Sar</taxon>
        <taxon>Stramenopiles</taxon>
        <taxon>Ochrophyta</taxon>
        <taxon>Bacillariophyta</taxon>
        <taxon>Coscinodiscophyceae</taxon>
        <taxon>Chaetocerotophycidae</taxon>
        <taxon>Leptocylindrales</taxon>
        <taxon>Leptocylindraceae</taxon>
        <taxon>Leptocylindrus</taxon>
    </lineage>
</organism>
<feature type="domain" description="Complex 1 LYR protein" evidence="2">
    <location>
        <begin position="43"/>
        <end position="99"/>
    </location>
</feature>
<evidence type="ECO:0000256" key="1">
    <source>
        <dbReference type="SAM" id="MobiDB-lite"/>
    </source>
</evidence>
<accession>A0A7S2K2A3</accession>
<feature type="region of interest" description="Disordered" evidence="1">
    <location>
        <begin position="1"/>
        <end position="28"/>
    </location>
</feature>
<name>A0A7S2K2A3_9STRA</name>
<dbReference type="Pfam" id="PF05347">
    <property type="entry name" value="Complex1_LYR"/>
    <property type="match status" value="1"/>
</dbReference>
<protein>
    <recommendedName>
        <fullName evidence="2">Complex 1 LYR protein domain-containing protein</fullName>
    </recommendedName>
</protein>
<gene>
    <name evidence="3" type="ORF">LDAN0321_LOCUS4399</name>
</gene>
<dbReference type="AlphaFoldDB" id="A0A7S2K2A3"/>
<dbReference type="InterPro" id="IPR008011">
    <property type="entry name" value="Complex1_LYR_dom"/>
</dbReference>
<proteinExistence type="predicted"/>
<reference evidence="3" key="1">
    <citation type="submission" date="2021-01" db="EMBL/GenBank/DDBJ databases">
        <authorList>
            <person name="Corre E."/>
            <person name="Pelletier E."/>
            <person name="Niang G."/>
            <person name="Scheremetjew M."/>
            <person name="Finn R."/>
            <person name="Kale V."/>
            <person name="Holt S."/>
            <person name="Cochrane G."/>
            <person name="Meng A."/>
            <person name="Brown T."/>
            <person name="Cohen L."/>
        </authorList>
    </citation>
    <scope>NUCLEOTIDE SEQUENCE</scope>
    <source>
        <strain evidence="3">B650</strain>
    </source>
</reference>